<dbReference type="GO" id="GO:0005829">
    <property type="term" value="C:cytosol"/>
    <property type="evidence" value="ECO:0007669"/>
    <property type="project" value="TreeGrafter"/>
</dbReference>
<dbReference type="GO" id="GO:0006281">
    <property type="term" value="P:DNA repair"/>
    <property type="evidence" value="ECO:0007669"/>
    <property type="project" value="TreeGrafter"/>
</dbReference>
<dbReference type="Pfam" id="PF13419">
    <property type="entry name" value="HAD_2"/>
    <property type="match status" value="1"/>
</dbReference>
<dbReference type="InterPro" id="IPR036412">
    <property type="entry name" value="HAD-like_sf"/>
</dbReference>
<dbReference type="SUPFAM" id="SSF56784">
    <property type="entry name" value="HAD-like"/>
    <property type="match status" value="1"/>
</dbReference>
<dbReference type="PANTHER" id="PTHR43434:SF1">
    <property type="entry name" value="PHOSPHOGLYCOLATE PHOSPHATASE"/>
    <property type="match status" value="1"/>
</dbReference>
<sequence>MQLEAVVFDWDLTLWNSWDVHLDLMERTADALGHPRPTAADLGKEYSRPFFEHLTWFFPGDQGKVVDTYMDLYQAAVWQENRLYSGVLELLRQLKTDGYRTGILSDKRQVFGAPELEFSGLGSLVDQALFFSDGMAPKPDPTGLQELMRSFGVAPGRCLFVGDSYRDIECARRAGVRSGAALWASVEPERVLALEPEFRWKRVEDVSLAMKLGRD</sequence>
<dbReference type="InterPro" id="IPR041492">
    <property type="entry name" value="HAD_2"/>
</dbReference>
<accession>A0A381SCZ1</accession>
<evidence type="ECO:0008006" key="2">
    <source>
        <dbReference type="Google" id="ProtNLM"/>
    </source>
</evidence>
<protein>
    <recommendedName>
        <fullName evidence="2">HAD family hydrolase</fullName>
    </recommendedName>
</protein>
<dbReference type="InterPro" id="IPR006439">
    <property type="entry name" value="HAD-SF_hydro_IA"/>
</dbReference>
<dbReference type="GO" id="GO:0008967">
    <property type="term" value="F:phosphoglycolate phosphatase activity"/>
    <property type="evidence" value="ECO:0007669"/>
    <property type="project" value="TreeGrafter"/>
</dbReference>
<proteinExistence type="predicted"/>
<dbReference type="Gene3D" id="3.40.50.1000">
    <property type="entry name" value="HAD superfamily/HAD-like"/>
    <property type="match status" value="1"/>
</dbReference>
<reference evidence="1" key="1">
    <citation type="submission" date="2018-05" db="EMBL/GenBank/DDBJ databases">
        <authorList>
            <person name="Lanie J.A."/>
            <person name="Ng W.-L."/>
            <person name="Kazmierczak K.M."/>
            <person name="Andrzejewski T.M."/>
            <person name="Davidsen T.M."/>
            <person name="Wayne K.J."/>
            <person name="Tettelin H."/>
            <person name="Glass J.I."/>
            <person name="Rusch D."/>
            <person name="Podicherti R."/>
            <person name="Tsui H.-C.T."/>
            <person name="Winkler M.E."/>
        </authorList>
    </citation>
    <scope>NUCLEOTIDE SEQUENCE</scope>
</reference>
<dbReference type="Gene3D" id="1.10.150.240">
    <property type="entry name" value="Putative phosphatase, domain 2"/>
    <property type="match status" value="1"/>
</dbReference>
<organism evidence="1">
    <name type="scientific">marine metagenome</name>
    <dbReference type="NCBI Taxonomy" id="408172"/>
    <lineage>
        <taxon>unclassified sequences</taxon>
        <taxon>metagenomes</taxon>
        <taxon>ecological metagenomes</taxon>
    </lineage>
</organism>
<dbReference type="InterPro" id="IPR023198">
    <property type="entry name" value="PGP-like_dom2"/>
</dbReference>
<dbReference type="AlphaFoldDB" id="A0A381SCZ1"/>
<dbReference type="PANTHER" id="PTHR43434">
    <property type="entry name" value="PHOSPHOGLYCOLATE PHOSPHATASE"/>
    <property type="match status" value="1"/>
</dbReference>
<evidence type="ECO:0000313" key="1">
    <source>
        <dbReference type="EMBL" id="SVA01168.1"/>
    </source>
</evidence>
<dbReference type="EMBL" id="UINC01002876">
    <property type="protein sequence ID" value="SVA01168.1"/>
    <property type="molecule type" value="Genomic_DNA"/>
</dbReference>
<dbReference type="NCBIfam" id="TIGR01549">
    <property type="entry name" value="HAD-SF-IA-v1"/>
    <property type="match status" value="1"/>
</dbReference>
<dbReference type="NCBIfam" id="TIGR01509">
    <property type="entry name" value="HAD-SF-IA-v3"/>
    <property type="match status" value="1"/>
</dbReference>
<name>A0A381SCZ1_9ZZZZ</name>
<dbReference type="InterPro" id="IPR050155">
    <property type="entry name" value="HAD-like_hydrolase_sf"/>
</dbReference>
<dbReference type="InterPro" id="IPR023214">
    <property type="entry name" value="HAD_sf"/>
</dbReference>
<gene>
    <name evidence="1" type="ORF">METZ01_LOCUS54022</name>
</gene>
<dbReference type="SFLD" id="SFLDS00003">
    <property type="entry name" value="Haloacid_Dehalogenase"/>
    <property type="match status" value="1"/>
</dbReference>
<dbReference type="SFLD" id="SFLDG01129">
    <property type="entry name" value="C1.5:_HAD__Beta-PGM__Phosphata"/>
    <property type="match status" value="1"/>
</dbReference>